<feature type="non-terminal residue" evidence="1">
    <location>
        <position position="1"/>
    </location>
</feature>
<accession>A0AAD8E4Q2</accession>
<sequence length="147" mass="17140">TKVGKSARQRISHRFGKSNWKLTDRSRVPISIQSNTYGMNKKYLLESIGSCTDKLEKKSGDKIDHDGEVRPYFSWTESYDILTSINRNSDLQECITTNARYMFYRSNPIKNRDIVSLVNLSALDIPYMHGYPIVSYRFFEEASIRRL</sequence>
<proteinExistence type="predicted"/>
<dbReference type="AlphaFoldDB" id="A0AAD8E4Q2"/>
<evidence type="ECO:0000313" key="1">
    <source>
        <dbReference type="EMBL" id="KAJ9577180.1"/>
    </source>
</evidence>
<feature type="non-terminal residue" evidence="1">
    <location>
        <position position="147"/>
    </location>
</feature>
<keyword evidence="2" id="KW-1185">Reference proteome</keyword>
<organism evidence="1 2">
    <name type="scientific">Diploptera punctata</name>
    <name type="common">Pacific beetle cockroach</name>
    <dbReference type="NCBI Taxonomy" id="6984"/>
    <lineage>
        <taxon>Eukaryota</taxon>
        <taxon>Metazoa</taxon>
        <taxon>Ecdysozoa</taxon>
        <taxon>Arthropoda</taxon>
        <taxon>Hexapoda</taxon>
        <taxon>Insecta</taxon>
        <taxon>Pterygota</taxon>
        <taxon>Neoptera</taxon>
        <taxon>Polyneoptera</taxon>
        <taxon>Dictyoptera</taxon>
        <taxon>Blattodea</taxon>
        <taxon>Blaberoidea</taxon>
        <taxon>Blaberidae</taxon>
        <taxon>Diplopterinae</taxon>
        <taxon>Diploptera</taxon>
    </lineage>
</organism>
<comment type="caution">
    <text evidence="1">The sequence shown here is derived from an EMBL/GenBank/DDBJ whole genome shotgun (WGS) entry which is preliminary data.</text>
</comment>
<gene>
    <name evidence="1" type="ORF">L9F63_006237</name>
</gene>
<dbReference type="EMBL" id="JASPKZ010009371">
    <property type="protein sequence ID" value="KAJ9577180.1"/>
    <property type="molecule type" value="Genomic_DNA"/>
</dbReference>
<reference evidence="1" key="1">
    <citation type="journal article" date="2023" name="IScience">
        <title>Live-bearing cockroach genome reveals convergent evolutionary mechanisms linked to viviparity in insects and beyond.</title>
        <authorList>
            <person name="Fouks B."/>
            <person name="Harrison M.C."/>
            <person name="Mikhailova A.A."/>
            <person name="Marchal E."/>
            <person name="English S."/>
            <person name="Carruthers M."/>
            <person name="Jennings E.C."/>
            <person name="Chiamaka E.L."/>
            <person name="Frigard R.A."/>
            <person name="Pippel M."/>
            <person name="Attardo G.M."/>
            <person name="Benoit J.B."/>
            <person name="Bornberg-Bauer E."/>
            <person name="Tobe S.S."/>
        </authorList>
    </citation>
    <scope>NUCLEOTIDE SEQUENCE</scope>
    <source>
        <strain evidence="1">Stay&amp;Tobe</strain>
    </source>
</reference>
<name>A0AAD8E4Q2_DIPPU</name>
<dbReference type="Proteomes" id="UP001233999">
    <property type="component" value="Unassembled WGS sequence"/>
</dbReference>
<evidence type="ECO:0000313" key="2">
    <source>
        <dbReference type="Proteomes" id="UP001233999"/>
    </source>
</evidence>
<reference evidence="1" key="2">
    <citation type="submission" date="2023-05" db="EMBL/GenBank/DDBJ databases">
        <authorList>
            <person name="Fouks B."/>
        </authorList>
    </citation>
    <scope>NUCLEOTIDE SEQUENCE</scope>
    <source>
        <strain evidence="1">Stay&amp;Tobe</strain>
        <tissue evidence="1">Testes</tissue>
    </source>
</reference>
<protein>
    <submittedName>
        <fullName evidence="1">Uncharacterized protein</fullName>
    </submittedName>
</protein>